<proteinExistence type="predicted"/>
<protein>
    <submittedName>
        <fullName evidence="2">Uncharacterized protein</fullName>
    </submittedName>
</protein>
<keyword evidence="3" id="KW-1185">Reference proteome</keyword>
<name>A0A392TYN0_9FABA</name>
<organism evidence="2 3">
    <name type="scientific">Trifolium medium</name>
    <dbReference type="NCBI Taxonomy" id="97028"/>
    <lineage>
        <taxon>Eukaryota</taxon>
        <taxon>Viridiplantae</taxon>
        <taxon>Streptophyta</taxon>
        <taxon>Embryophyta</taxon>
        <taxon>Tracheophyta</taxon>
        <taxon>Spermatophyta</taxon>
        <taxon>Magnoliopsida</taxon>
        <taxon>eudicotyledons</taxon>
        <taxon>Gunneridae</taxon>
        <taxon>Pentapetalae</taxon>
        <taxon>rosids</taxon>
        <taxon>fabids</taxon>
        <taxon>Fabales</taxon>
        <taxon>Fabaceae</taxon>
        <taxon>Papilionoideae</taxon>
        <taxon>50 kb inversion clade</taxon>
        <taxon>NPAAA clade</taxon>
        <taxon>Hologalegina</taxon>
        <taxon>IRL clade</taxon>
        <taxon>Trifolieae</taxon>
        <taxon>Trifolium</taxon>
    </lineage>
</organism>
<comment type="caution">
    <text evidence="2">The sequence shown here is derived from an EMBL/GenBank/DDBJ whole genome shotgun (WGS) entry which is preliminary data.</text>
</comment>
<evidence type="ECO:0000256" key="1">
    <source>
        <dbReference type="SAM" id="MobiDB-lite"/>
    </source>
</evidence>
<sequence length="42" mass="4415">YGGCCCCSGRRDKTVKREVKGGERGRTGGAAMGERGHRSVAD</sequence>
<feature type="non-terminal residue" evidence="2">
    <location>
        <position position="1"/>
    </location>
</feature>
<dbReference type="EMBL" id="LXQA010674245">
    <property type="protein sequence ID" value="MCI65360.1"/>
    <property type="molecule type" value="Genomic_DNA"/>
</dbReference>
<accession>A0A392TYN0</accession>
<evidence type="ECO:0000313" key="3">
    <source>
        <dbReference type="Proteomes" id="UP000265520"/>
    </source>
</evidence>
<feature type="region of interest" description="Disordered" evidence="1">
    <location>
        <begin position="18"/>
        <end position="42"/>
    </location>
</feature>
<reference evidence="2 3" key="1">
    <citation type="journal article" date="2018" name="Front. Plant Sci.">
        <title>Red Clover (Trifolium pratense) and Zigzag Clover (T. medium) - A Picture of Genomic Similarities and Differences.</title>
        <authorList>
            <person name="Dluhosova J."/>
            <person name="Istvanek J."/>
            <person name="Nedelnik J."/>
            <person name="Repkova J."/>
        </authorList>
    </citation>
    <scope>NUCLEOTIDE SEQUENCE [LARGE SCALE GENOMIC DNA]</scope>
    <source>
        <strain evidence="3">cv. 10/8</strain>
        <tissue evidence="2">Leaf</tissue>
    </source>
</reference>
<dbReference type="AlphaFoldDB" id="A0A392TYN0"/>
<evidence type="ECO:0000313" key="2">
    <source>
        <dbReference type="EMBL" id="MCI65360.1"/>
    </source>
</evidence>
<dbReference type="Proteomes" id="UP000265520">
    <property type="component" value="Unassembled WGS sequence"/>
</dbReference>